<evidence type="ECO:0000313" key="1">
    <source>
        <dbReference type="EMBL" id="AIJ08688.1"/>
    </source>
</evidence>
<accession>A0A076LQ14</accession>
<protein>
    <submittedName>
        <fullName evidence="1">Uncharacterized protein</fullName>
    </submittedName>
</protein>
<evidence type="ECO:0000313" key="2">
    <source>
        <dbReference type="Proteomes" id="UP000028681"/>
    </source>
</evidence>
<proteinExistence type="predicted"/>
<gene>
    <name evidence="1" type="ORF">ETEE_2245</name>
</gene>
<dbReference type="HOGENOM" id="CLU_2842836_0_0_6"/>
<dbReference type="Proteomes" id="UP000028681">
    <property type="component" value="Chromosome"/>
</dbReference>
<dbReference type="AlphaFoldDB" id="A0A076LQ14"/>
<name>A0A076LQ14_9GAMM</name>
<organism evidence="1 2">
    <name type="scientific">Edwardsiella anguillarum ET080813</name>
    <dbReference type="NCBI Taxonomy" id="667120"/>
    <lineage>
        <taxon>Bacteria</taxon>
        <taxon>Pseudomonadati</taxon>
        <taxon>Pseudomonadota</taxon>
        <taxon>Gammaproteobacteria</taxon>
        <taxon>Enterobacterales</taxon>
        <taxon>Hafniaceae</taxon>
        <taxon>Edwardsiella</taxon>
    </lineage>
</organism>
<sequence>MIVVLGDESDDQDERRAVSCNGMVSRRRACGVHRRTAEIGQCNAVACARLRVSIDFGDSYDLYVM</sequence>
<dbReference type="KEGG" id="ete:ETEE_2245"/>
<reference evidence="1 2" key="1">
    <citation type="journal article" date="2012" name="PLoS ONE">
        <title>Edwardsiella comparative phylogenomics reveal the new intra/inter-species taxonomic relationships, virulence evolution and niche adaptation mechanisms.</title>
        <authorList>
            <person name="Yang M."/>
            <person name="Lv Y."/>
            <person name="Xiao J."/>
            <person name="Wu H."/>
            <person name="Zheng H."/>
            <person name="Liu Q."/>
            <person name="Zhang Y."/>
            <person name="Wang Q."/>
        </authorList>
    </citation>
    <scope>NUCLEOTIDE SEQUENCE [LARGE SCALE GENOMIC DNA]</scope>
    <source>
        <strain evidence="2">080813</strain>
    </source>
</reference>
<dbReference type="EMBL" id="CP006664">
    <property type="protein sequence ID" value="AIJ08688.1"/>
    <property type="molecule type" value="Genomic_DNA"/>
</dbReference>